<dbReference type="Proteomes" id="UP000266723">
    <property type="component" value="Unassembled WGS sequence"/>
</dbReference>
<reference evidence="1 2" key="1">
    <citation type="journal article" date="2020" name="BMC Genomics">
        <title>Intraspecific diversification of the crop wild relative Brassica cretica Lam. using demographic model selection.</title>
        <authorList>
            <person name="Kioukis A."/>
            <person name="Michalopoulou V.A."/>
            <person name="Briers L."/>
            <person name="Pirintsos S."/>
            <person name="Studholme D.J."/>
            <person name="Pavlidis P."/>
            <person name="Sarris P.F."/>
        </authorList>
    </citation>
    <scope>NUCLEOTIDE SEQUENCE [LARGE SCALE GENOMIC DNA]</scope>
    <source>
        <strain evidence="2">cv. PFS-1207/04</strain>
    </source>
</reference>
<comment type="caution">
    <text evidence="1">The sequence shown here is derived from an EMBL/GenBank/DDBJ whole genome shotgun (WGS) entry which is preliminary data.</text>
</comment>
<gene>
    <name evidence="1" type="ORF">DY000_02027193</name>
</gene>
<organism evidence="1 2">
    <name type="scientific">Brassica cretica</name>
    <name type="common">Mustard</name>
    <dbReference type="NCBI Taxonomy" id="69181"/>
    <lineage>
        <taxon>Eukaryota</taxon>
        <taxon>Viridiplantae</taxon>
        <taxon>Streptophyta</taxon>
        <taxon>Embryophyta</taxon>
        <taxon>Tracheophyta</taxon>
        <taxon>Spermatophyta</taxon>
        <taxon>Magnoliopsida</taxon>
        <taxon>eudicotyledons</taxon>
        <taxon>Gunneridae</taxon>
        <taxon>Pentapetalae</taxon>
        <taxon>rosids</taxon>
        <taxon>malvids</taxon>
        <taxon>Brassicales</taxon>
        <taxon>Brassicaceae</taxon>
        <taxon>Brassiceae</taxon>
        <taxon>Brassica</taxon>
    </lineage>
</organism>
<proteinExistence type="predicted"/>
<sequence length="63" mass="6682">MFEPALATKVIAVLTGHCHANYVLFATTSDAASNEKHLKTPHELSQPGVAFGDAPSVDFEDLA</sequence>
<accession>A0ABQ7EM11</accession>
<protein>
    <submittedName>
        <fullName evidence="1">Uncharacterized protein</fullName>
    </submittedName>
</protein>
<evidence type="ECO:0000313" key="1">
    <source>
        <dbReference type="EMBL" id="KAF3598213.1"/>
    </source>
</evidence>
<name>A0ABQ7EM11_BRACR</name>
<dbReference type="EMBL" id="QGKV02000299">
    <property type="protein sequence ID" value="KAF3598213.1"/>
    <property type="molecule type" value="Genomic_DNA"/>
</dbReference>
<keyword evidence="2" id="KW-1185">Reference proteome</keyword>
<evidence type="ECO:0000313" key="2">
    <source>
        <dbReference type="Proteomes" id="UP000266723"/>
    </source>
</evidence>